<accession>A0A1V8T4V2</accession>
<name>A0A1V8T4V2_9PEZI</name>
<comment type="caution">
    <text evidence="2">The sequence shown here is derived from an EMBL/GenBank/DDBJ whole genome shotgun (WGS) entry which is preliminary data.</text>
</comment>
<sequence>MAHSQTEHKDRRATFLSLVAAADNFPFGPVEDRYYQLYLPGDDQPHGYMLPEVVARMPSIAAIEVEHKVPRRVNVLDKSHGTDTPGAVNAAFQELVDMCIERKTFRALAGMHSEPFAIPSTRYERPVQVERFAAQLFAYTFRDSEMYVWIPRRAAHLFTYPGMLDTTVAGGVKAGASPLQTIIEEAREEALLAEDVFRRLARCRGTITHMSMSGEESPAEKGLVCPDYTFVYDMELPPDVVPRPNDDEVAGFTTMTAEDLKAAMLREEFKDDSAVVLVDFLIRHGVITPENEPDFVEITMRLHRKLPFRT</sequence>
<evidence type="ECO:0000313" key="3">
    <source>
        <dbReference type="Proteomes" id="UP000192596"/>
    </source>
</evidence>
<evidence type="ECO:0000313" key="2">
    <source>
        <dbReference type="EMBL" id="OQO06380.1"/>
    </source>
</evidence>
<dbReference type="FunFam" id="3.90.79.10:FF:000019">
    <property type="entry name" value="Thiamin pyrophosphokinase, putative"/>
    <property type="match status" value="1"/>
</dbReference>
<dbReference type="InParanoid" id="A0A1V8T4V2"/>
<gene>
    <name evidence="2" type="ORF">B0A48_08970</name>
</gene>
<organism evidence="2 3">
    <name type="scientific">Cryoendolithus antarcticus</name>
    <dbReference type="NCBI Taxonomy" id="1507870"/>
    <lineage>
        <taxon>Eukaryota</taxon>
        <taxon>Fungi</taxon>
        <taxon>Dikarya</taxon>
        <taxon>Ascomycota</taxon>
        <taxon>Pezizomycotina</taxon>
        <taxon>Dothideomycetes</taxon>
        <taxon>Dothideomycetidae</taxon>
        <taxon>Cladosporiales</taxon>
        <taxon>Cladosporiaceae</taxon>
        <taxon>Cryoendolithus</taxon>
    </lineage>
</organism>
<feature type="domain" description="Nudix hydrolase" evidence="1">
    <location>
        <begin position="129"/>
        <end position="279"/>
    </location>
</feature>
<dbReference type="GO" id="GO:0044715">
    <property type="term" value="F:8-oxo-dGDP phosphatase activity"/>
    <property type="evidence" value="ECO:0007669"/>
    <property type="project" value="UniProtKB-ARBA"/>
</dbReference>
<dbReference type="Proteomes" id="UP000192596">
    <property type="component" value="Unassembled WGS sequence"/>
</dbReference>
<dbReference type="PROSITE" id="PS51462">
    <property type="entry name" value="NUDIX"/>
    <property type="match status" value="1"/>
</dbReference>
<dbReference type="OrthoDB" id="10261522at2759"/>
<evidence type="ECO:0000259" key="1">
    <source>
        <dbReference type="PROSITE" id="PS51462"/>
    </source>
</evidence>
<proteinExistence type="predicted"/>
<dbReference type="AlphaFoldDB" id="A0A1V8T4V2"/>
<dbReference type="STRING" id="1507870.A0A1V8T4V2"/>
<reference evidence="3" key="1">
    <citation type="submission" date="2017-03" db="EMBL/GenBank/DDBJ databases">
        <title>Genomes of endolithic fungi from Antarctica.</title>
        <authorList>
            <person name="Coleine C."/>
            <person name="Masonjones S."/>
            <person name="Stajich J.E."/>
        </authorList>
    </citation>
    <scope>NUCLEOTIDE SEQUENCE [LARGE SCALE GENOMIC DNA]</scope>
    <source>
        <strain evidence="3">CCFEE 5527</strain>
    </source>
</reference>
<dbReference type="Gene3D" id="3.90.79.10">
    <property type="entry name" value="Nucleoside Triphosphate Pyrophosphohydrolase"/>
    <property type="match status" value="1"/>
</dbReference>
<protein>
    <recommendedName>
        <fullName evidence="1">Nudix hydrolase domain-containing protein</fullName>
    </recommendedName>
</protein>
<dbReference type="EMBL" id="NAJO01000017">
    <property type="protein sequence ID" value="OQO06380.1"/>
    <property type="molecule type" value="Genomic_DNA"/>
</dbReference>
<dbReference type="InterPro" id="IPR015797">
    <property type="entry name" value="NUDIX_hydrolase-like_dom_sf"/>
</dbReference>
<keyword evidence="3" id="KW-1185">Reference proteome</keyword>
<dbReference type="InterPro" id="IPR000086">
    <property type="entry name" value="NUDIX_hydrolase_dom"/>
</dbReference>
<dbReference type="CDD" id="cd03676">
    <property type="entry name" value="NUDIX_Tnr3_like"/>
    <property type="match status" value="1"/>
</dbReference>
<dbReference type="Pfam" id="PF00293">
    <property type="entry name" value="NUDIX"/>
    <property type="match status" value="1"/>
</dbReference>
<dbReference type="SUPFAM" id="SSF55811">
    <property type="entry name" value="Nudix"/>
    <property type="match status" value="1"/>
</dbReference>